<protein>
    <recommendedName>
        <fullName evidence="2">Condensation domain-containing protein</fullName>
    </recommendedName>
</protein>
<evidence type="ECO:0008006" key="2">
    <source>
        <dbReference type="Google" id="ProtNLM"/>
    </source>
</evidence>
<dbReference type="AlphaFoldDB" id="A0A077NFV1"/>
<proteinExistence type="predicted"/>
<dbReference type="EMBL" id="CBSW010000173">
    <property type="protein sequence ID" value="CDG97317.1"/>
    <property type="molecule type" value="Genomic_DNA"/>
</dbReference>
<gene>
    <name evidence="1" type="ORF">XBP1_2540006</name>
</gene>
<dbReference type="SUPFAM" id="SSF52777">
    <property type="entry name" value="CoA-dependent acyltransferases"/>
    <property type="match status" value="1"/>
</dbReference>
<name>A0A077NFV1_XENBV</name>
<dbReference type="RefSeq" id="WP_038217943.1">
    <property type="nucleotide sequence ID" value="NZ_CAWLWN010000216.1"/>
</dbReference>
<evidence type="ECO:0000313" key="1">
    <source>
        <dbReference type="EMBL" id="CDG97317.1"/>
    </source>
</evidence>
<sequence length="424" mass="49186">MNEIFEKLSQRQIYCLPFGNRLVIYGQWQQLDQEERSWLQQGKEQLLTSYSDSSCILPLPCWLNAMVLSEIISGDCSQFGLFYLAPDSIPPEPSKLKNLIEGLYRTFPLLNSAVEWGDSGLELHLFTSPYNAEPEYRESVQYADAQAFIREQLQHSHSVFKRGMLRVVYARCGKDMRWGIWLHHLIADADFVQTLLSRVQVWLKTAAWPEPDLDFIQQIWVLEQQIIVHRERLQTFWCNQKALFSILAMPPTRELLPESSLMSFTLHDEPQMFTRMILSLSRALVKLNIHGPQLAVTPVTLRHIGRNTSSGCYVNLLPILLDAHYEVTEFDKLRLSWLEHAQLPQEEITSLCELNYSDAIVMVNFIDTPMVMEGFQHHPEFRIRKPITITFTHGKPGFWHVKLTTRWGKTFSNALHSALVEELT</sequence>
<comment type="caution">
    <text evidence="1">The sequence shown here is derived from an EMBL/GenBank/DDBJ whole genome shotgun (WGS) entry which is preliminary data.</text>
</comment>
<dbReference type="Proteomes" id="UP000028511">
    <property type="component" value="Unassembled WGS sequence"/>
</dbReference>
<organism evidence="1">
    <name type="scientific">Xenorhabdus bovienii str. puntauvense</name>
    <dbReference type="NCBI Taxonomy" id="1398201"/>
    <lineage>
        <taxon>Bacteria</taxon>
        <taxon>Pseudomonadati</taxon>
        <taxon>Pseudomonadota</taxon>
        <taxon>Gammaproteobacteria</taxon>
        <taxon>Enterobacterales</taxon>
        <taxon>Morganellaceae</taxon>
        <taxon>Xenorhabdus</taxon>
    </lineage>
</organism>
<dbReference type="HOGENOM" id="CLU_653571_0_0_6"/>
<accession>A0A077NFV1</accession>
<reference evidence="1" key="1">
    <citation type="submission" date="2013-07" db="EMBL/GenBank/DDBJ databases">
        <title>Sub-species coevolution in mutualistic symbiosis.</title>
        <authorList>
            <person name="Murfin K."/>
            <person name="Klassen J."/>
            <person name="Lee M."/>
            <person name="Forst S."/>
            <person name="Stock P."/>
            <person name="Goodrich-Blair H."/>
        </authorList>
    </citation>
    <scope>NUCLEOTIDE SEQUENCE [LARGE SCALE GENOMIC DNA]</scope>
    <source>
        <strain evidence="1">Puntauvense</strain>
    </source>
</reference>